<feature type="domain" description="ASCH" evidence="1">
    <location>
        <begin position="50"/>
        <end position="174"/>
    </location>
</feature>
<dbReference type="AlphaFoldDB" id="A0A0R1JRB4"/>
<proteinExistence type="predicted"/>
<dbReference type="SMART" id="SM01022">
    <property type="entry name" value="ASCH"/>
    <property type="match status" value="1"/>
</dbReference>
<dbReference type="CDD" id="cd06553">
    <property type="entry name" value="ASCH_Ef3133_like"/>
    <property type="match status" value="1"/>
</dbReference>
<accession>A0A0R1JRB4</accession>
<dbReference type="Pfam" id="PF04266">
    <property type="entry name" value="ASCH"/>
    <property type="match status" value="1"/>
</dbReference>
<comment type="caution">
    <text evidence="2">The sequence shown here is derived from an EMBL/GenBank/DDBJ whole genome shotgun (WGS) entry which is preliminary data.</text>
</comment>
<dbReference type="PANTHER" id="PTHR39203:SF1">
    <property type="entry name" value="CYTOPLASMIC PROTEIN"/>
    <property type="match status" value="1"/>
</dbReference>
<dbReference type="InterPro" id="IPR015947">
    <property type="entry name" value="PUA-like_sf"/>
</dbReference>
<reference evidence="2 3" key="1">
    <citation type="journal article" date="2015" name="Genome Announc.">
        <title>Expanding the biotechnology potential of lactobacilli through comparative genomics of 213 strains and associated genera.</title>
        <authorList>
            <person name="Sun Z."/>
            <person name="Harris H.M."/>
            <person name="McCann A."/>
            <person name="Guo C."/>
            <person name="Argimon S."/>
            <person name="Zhang W."/>
            <person name="Yang X."/>
            <person name="Jeffery I.B."/>
            <person name="Cooney J.C."/>
            <person name="Kagawa T.F."/>
            <person name="Liu W."/>
            <person name="Song Y."/>
            <person name="Salvetti E."/>
            <person name="Wrobel A."/>
            <person name="Rasinkangas P."/>
            <person name="Parkhill J."/>
            <person name="Rea M.C."/>
            <person name="O'Sullivan O."/>
            <person name="Ritari J."/>
            <person name="Douillard F.P."/>
            <person name="Paul Ross R."/>
            <person name="Yang R."/>
            <person name="Briner A.E."/>
            <person name="Felis G.E."/>
            <person name="de Vos W.M."/>
            <person name="Barrangou R."/>
            <person name="Klaenhammer T.R."/>
            <person name="Caufield P.W."/>
            <person name="Cui Y."/>
            <person name="Zhang H."/>
            <person name="O'Toole P.W."/>
        </authorList>
    </citation>
    <scope>NUCLEOTIDE SEQUENCE [LARGE SCALE GENOMIC DNA]</scope>
    <source>
        <strain evidence="2 3">JCM 17158</strain>
    </source>
</reference>
<organism evidence="2 3">
    <name type="scientific">Lacticaseibacillus nasuensis JCM 17158</name>
    <dbReference type="NCBI Taxonomy" id="1291734"/>
    <lineage>
        <taxon>Bacteria</taxon>
        <taxon>Bacillati</taxon>
        <taxon>Bacillota</taxon>
        <taxon>Bacilli</taxon>
        <taxon>Lactobacillales</taxon>
        <taxon>Lactobacillaceae</taxon>
        <taxon>Lacticaseibacillus</taxon>
    </lineage>
</organism>
<dbReference type="SUPFAM" id="SSF88697">
    <property type="entry name" value="PUA domain-like"/>
    <property type="match status" value="1"/>
</dbReference>
<dbReference type="EMBL" id="AZDJ01000033">
    <property type="protein sequence ID" value="KRK70186.1"/>
    <property type="molecule type" value="Genomic_DNA"/>
</dbReference>
<evidence type="ECO:0000313" key="3">
    <source>
        <dbReference type="Proteomes" id="UP000051804"/>
    </source>
</evidence>
<gene>
    <name evidence="2" type="ORF">FD02_GL000642</name>
</gene>
<dbReference type="Proteomes" id="UP000051804">
    <property type="component" value="Unassembled WGS sequence"/>
</dbReference>
<dbReference type="InterPro" id="IPR009326">
    <property type="entry name" value="DUF984"/>
</dbReference>
<dbReference type="PANTHER" id="PTHR39203">
    <property type="entry name" value="CYTOPLASMIC PROTEIN-RELATED"/>
    <property type="match status" value="1"/>
</dbReference>
<sequence length="178" mass="19294">MIKKPTKLKIGGNTDFFVESGEIMDPIETFFAQAQAALALDPSLTYDSADAFGDTPAMADALAALVLAGQKTATTSAFALYAKDQEPLPQPRGLNIVLDGHEQPVALTYTEAVTIHPFTAITPEIAAKEGEGDRSLDYWRQVHTAFFTREFQAVGLTFDPATALVVVEEFRLVFPIAQ</sequence>
<dbReference type="STRING" id="1291734.FD02_GL000642"/>
<keyword evidence="3" id="KW-1185">Reference proteome</keyword>
<name>A0A0R1JRB4_9LACO</name>
<evidence type="ECO:0000313" key="2">
    <source>
        <dbReference type="EMBL" id="KRK70186.1"/>
    </source>
</evidence>
<dbReference type="Gene3D" id="3.10.400.10">
    <property type="entry name" value="Sulfate adenylyltransferase"/>
    <property type="match status" value="1"/>
</dbReference>
<dbReference type="PATRIC" id="fig|1291734.4.peg.660"/>
<evidence type="ECO:0000259" key="1">
    <source>
        <dbReference type="SMART" id="SM01022"/>
    </source>
</evidence>
<protein>
    <recommendedName>
        <fullName evidence="1">ASCH domain-containing protein</fullName>
    </recommendedName>
</protein>
<dbReference type="InterPro" id="IPR007374">
    <property type="entry name" value="ASCH_domain"/>
</dbReference>